<gene>
    <name evidence="1" type="ORF">SVUK_LOCUS4840</name>
</gene>
<proteinExistence type="predicted"/>
<dbReference type="AlphaFoldDB" id="A0A3P7KRG8"/>
<protein>
    <submittedName>
        <fullName evidence="1">Uncharacterized protein</fullName>
    </submittedName>
</protein>
<accession>A0A3P7KRG8</accession>
<dbReference type="Proteomes" id="UP000270094">
    <property type="component" value="Unassembled WGS sequence"/>
</dbReference>
<organism evidence="1 2">
    <name type="scientific">Strongylus vulgaris</name>
    <name type="common">Blood worm</name>
    <dbReference type="NCBI Taxonomy" id="40348"/>
    <lineage>
        <taxon>Eukaryota</taxon>
        <taxon>Metazoa</taxon>
        <taxon>Ecdysozoa</taxon>
        <taxon>Nematoda</taxon>
        <taxon>Chromadorea</taxon>
        <taxon>Rhabditida</taxon>
        <taxon>Rhabditina</taxon>
        <taxon>Rhabditomorpha</taxon>
        <taxon>Strongyloidea</taxon>
        <taxon>Strongylidae</taxon>
        <taxon>Strongylus</taxon>
    </lineage>
</organism>
<reference evidence="1 2" key="1">
    <citation type="submission" date="2018-11" db="EMBL/GenBank/DDBJ databases">
        <authorList>
            <consortium name="Pathogen Informatics"/>
        </authorList>
    </citation>
    <scope>NUCLEOTIDE SEQUENCE [LARGE SCALE GENOMIC DNA]</scope>
</reference>
<keyword evidence="2" id="KW-1185">Reference proteome</keyword>
<name>A0A3P7KRG8_STRVU</name>
<dbReference type="EMBL" id="UYYB01013737">
    <property type="protein sequence ID" value="VDM69842.1"/>
    <property type="molecule type" value="Genomic_DNA"/>
</dbReference>
<evidence type="ECO:0000313" key="1">
    <source>
        <dbReference type="EMBL" id="VDM69842.1"/>
    </source>
</evidence>
<sequence>MSDSGSAMGAPVACAMGDDGGRGDVPNDGEYCDIGPSLMRAQFWPLSKVRWQNKQFSSFLEPTFRRVARKKNFGKLLFLRKLGWSCSIVS</sequence>
<evidence type="ECO:0000313" key="2">
    <source>
        <dbReference type="Proteomes" id="UP000270094"/>
    </source>
</evidence>